<protein>
    <submittedName>
        <fullName evidence="1">Uncharacterized protein</fullName>
    </submittedName>
</protein>
<reference evidence="1 2" key="1">
    <citation type="submission" date="2023-07" db="EMBL/GenBank/DDBJ databases">
        <title>Genomic Encyclopedia of Type Strains, Phase IV (KMG-IV): sequencing the most valuable type-strain genomes for metagenomic binning, comparative biology and taxonomic classification.</title>
        <authorList>
            <person name="Goeker M."/>
        </authorList>
    </citation>
    <scope>NUCLEOTIDE SEQUENCE [LARGE SCALE GENOMIC DNA]</scope>
    <source>
        <strain evidence="1 2">DSM 4006</strain>
    </source>
</reference>
<evidence type="ECO:0000313" key="1">
    <source>
        <dbReference type="EMBL" id="MDQ0191567.1"/>
    </source>
</evidence>
<evidence type="ECO:0000313" key="2">
    <source>
        <dbReference type="Proteomes" id="UP001232973"/>
    </source>
</evidence>
<proteinExistence type="predicted"/>
<sequence>MQPSPSYSFASNALLKAKAKYVTLNNTALVRKKIGYYHHNSASQKYRVKQSKPQRKIAELACHLCGGKC</sequence>
<keyword evidence="2" id="KW-1185">Reference proteome</keyword>
<dbReference type="EMBL" id="JAUSTP010000055">
    <property type="protein sequence ID" value="MDQ0191567.1"/>
    <property type="molecule type" value="Genomic_DNA"/>
</dbReference>
<name>A0ABT9XMX5_9BACL</name>
<comment type="caution">
    <text evidence="1">The sequence shown here is derived from an EMBL/GenBank/DDBJ whole genome shotgun (WGS) entry which is preliminary data.</text>
</comment>
<gene>
    <name evidence="1" type="ORF">J2S03_003438</name>
</gene>
<dbReference type="Proteomes" id="UP001232973">
    <property type="component" value="Unassembled WGS sequence"/>
</dbReference>
<accession>A0ABT9XMX5</accession>
<organism evidence="1 2">
    <name type="scientific">Alicyclobacillus cycloheptanicus</name>
    <dbReference type="NCBI Taxonomy" id="1457"/>
    <lineage>
        <taxon>Bacteria</taxon>
        <taxon>Bacillati</taxon>
        <taxon>Bacillota</taxon>
        <taxon>Bacilli</taxon>
        <taxon>Bacillales</taxon>
        <taxon>Alicyclobacillaceae</taxon>
        <taxon>Alicyclobacillus</taxon>
    </lineage>
</organism>